<proteinExistence type="predicted"/>
<dbReference type="KEGG" id="tah:SU86_002970"/>
<keyword evidence="3" id="KW-1185">Reference proteome</keyword>
<dbReference type="Proteomes" id="UP000266745">
    <property type="component" value="Chromosome"/>
</dbReference>
<dbReference type="EMBL" id="CP011097">
    <property type="protein sequence ID" value="AJZ75509.1"/>
    <property type="molecule type" value="Genomic_DNA"/>
</dbReference>
<dbReference type="InterPro" id="IPR013087">
    <property type="entry name" value="Znf_C2H2_type"/>
</dbReference>
<dbReference type="OrthoDB" id="7828at2157"/>
<accession>A0A3G1B043</accession>
<name>A0A3G1B043_9ARCH</name>
<dbReference type="SMART" id="SM00355">
    <property type="entry name" value="ZnF_C2H2"/>
    <property type="match status" value="1"/>
</dbReference>
<evidence type="ECO:0000259" key="1">
    <source>
        <dbReference type="PROSITE" id="PS50157"/>
    </source>
</evidence>
<dbReference type="AlphaFoldDB" id="A0A3G1B043"/>
<evidence type="ECO:0000313" key="3">
    <source>
        <dbReference type="Proteomes" id="UP000266745"/>
    </source>
</evidence>
<sequence length="120" mass="13909">MITIDCREIEHLKHDLAVFVSDWLEAIPTMKLHEFVLSKFDDTKLEPEHVVKAIKEFFASIGETSNYGVLPKDEFIVIKALHEKPLQKAKPANSMFSCSHCGYVTPYEVLLQNHMKMHYF</sequence>
<gene>
    <name evidence="2" type="ORF">SU86_002970</name>
</gene>
<evidence type="ECO:0000313" key="2">
    <source>
        <dbReference type="EMBL" id="AJZ75509.1"/>
    </source>
</evidence>
<reference evidence="2 3" key="1">
    <citation type="journal article" date="2016" name="Sci. Rep.">
        <title>A novel ammonia-oxidizing archaeon from wastewater treatment plant: Its enrichment, physiological and genomic characteristics.</title>
        <authorList>
            <person name="Li Y."/>
            <person name="Ding K."/>
            <person name="Wen X."/>
            <person name="Zhang B."/>
            <person name="Shen B."/>
            <person name="Yang Y."/>
        </authorList>
    </citation>
    <scope>NUCLEOTIDE SEQUENCE [LARGE SCALE GENOMIC DNA]</scope>
    <source>
        <strain evidence="2 3">SAT1</strain>
    </source>
</reference>
<organism evidence="2 3">
    <name type="scientific">Candidatus Nitrosotenuis cloacae</name>
    <dbReference type="NCBI Taxonomy" id="1603555"/>
    <lineage>
        <taxon>Archaea</taxon>
        <taxon>Nitrososphaerota</taxon>
        <taxon>Candidatus Nitrosotenuis</taxon>
    </lineage>
</organism>
<feature type="domain" description="C2H2-type" evidence="1">
    <location>
        <begin position="96"/>
        <end position="120"/>
    </location>
</feature>
<dbReference type="GeneID" id="24875351"/>
<protein>
    <recommendedName>
        <fullName evidence="1">C2H2-type domain-containing protein</fullName>
    </recommendedName>
</protein>
<dbReference type="RefSeq" id="WP_048188200.1">
    <property type="nucleotide sequence ID" value="NZ_CP011097.1"/>
</dbReference>
<dbReference type="PROSITE" id="PS50157">
    <property type="entry name" value="ZINC_FINGER_C2H2_2"/>
    <property type="match status" value="1"/>
</dbReference>